<dbReference type="InterPro" id="IPR001624">
    <property type="entry name" value="FliE"/>
</dbReference>
<comment type="subcellular location">
    <subcellularLocation>
        <location evidence="1 4">Bacterial flagellum basal body</location>
    </subcellularLocation>
</comment>
<evidence type="ECO:0000256" key="4">
    <source>
        <dbReference type="HAMAP-Rule" id="MF_00724"/>
    </source>
</evidence>
<reference evidence="7" key="1">
    <citation type="submission" date="2016-11" db="EMBL/GenBank/DDBJ databases">
        <authorList>
            <person name="Varghese N."/>
            <person name="Submissions S."/>
        </authorList>
    </citation>
    <scope>NUCLEOTIDE SEQUENCE [LARGE SCALE GENOMIC DNA]</scope>
    <source>
        <strain evidence="7">DSM 16219</strain>
    </source>
</reference>
<organism evidence="6 7">
    <name type="scientific">Desulfatibacillum alkenivorans DSM 16219</name>
    <dbReference type="NCBI Taxonomy" id="1121393"/>
    <lineage>
        <taxon>Bacteria</taxon>
        <taxon>Pseudomonadati</taxon>
        <taxon>Thermodesulfobacteriota</taxon>
        <taxon>Desulfobacteria</taxon>
        <taxon>Desulfobacterales</taxon>
        <taxon>Desulfatibacillaceae</taxon>
        <taxon>Desulfatibacillum</taxon>
    </lineage>
</organism>
<dbReference type="NCBIfam" id="TIGR00205">
    <property type="entry name" value="fliE"/>
    <property type="match status" value="1"/>
</dbReference>
<evidence type="ECO:0000313" key="6">
    <source>
        <dbReference type="EMBL" id="SHK75900.1"/>
    </source>
</evidence>
<keyword evidence="6" id="KW-0969">Cilium</keyword>
<dbReference type="EMBL" id="FQZU01000033">
    <property type="protein sequence ID" value="SHK75900.1"/>
    <property type="molecule type" value="Genomic_DNA"/>
</dbReference>
<dbReference type="GO" id="GO:0005198">
    <property type="term" value="F:structural molecule activity"/>
    <property type="evidence" value="ECO:0007669"/>
    <property type="project" value="UniProtKB-UniRule"/>
</dbReference>
<sequence length="96" mass="10379">MNGVTGVGGQNVIAQEVKKAAAGEDGSFGSVLKKMVDSVNESQIKADDTVAQNLDGKTGIHEAMIALQEADINIRFLLQVRNKALDAYREIMRMPF</sequence>
<dbReference type="PRINTS" id="PR01006">
    <property type="entry name" value="FLGHOOKFLIE"/>
</dbReference>
<dbReference type="RefSeq" id="WP_073478054.1">
    <property type="nucleotide sequence ID" value="NZ_FQZU01000033.1"/>
</dbReference>
<keyword evidence="7" id="KW-1185">Reference proteome</keyword>
<comment type="similarity">
    <text evidence="2 4">Belongs to the FliE family.</text>
</comment>
<name>A0A1M6V383_9BACT</name>
<dbReference type="GO" id="GO:0003774">
    <property type="term" value="F:cytoskeletal motor activity"/>
    <property type="evidence" value="ECO:0007669"/>
    <property type="project" value="InterPro"/>
</dbReference>
<keyword evidence="3 4" id="KW-0975">Bacterial flagellum</keyword>
<gene>
    <name evidence="4" type="primary">fliE</name>
    <name evidence="6" type="ORF">SAMN02745216_04025</name>
</gene>
<evidence type="ECO:0000313" key="7">
    <source>
        <dbReference type="Proteomes" id="UP000183994"/>
    </source>
</evidence>
<accession>A0A1M6V383</accession>
<dbReference type="OrthoDB" id="285952at2"/>
<dbReference type="Proteomes" id="UP000183994">
    <property type="component" value="Unassembled WGS sequence"/>
</dbReference>
<keyword evidence="6" id="KW-0282">Flagellum</keyword>
<proteinExistence type="inferred from homology"/>
<keyword evidence="6" id="KW-0966">Cell projection</keyword>
<evidence type="ECO:0000256" key="3">
    <source>
        <dbReference type="ARBA" id="ARBA00023143"/>
    </source>
</evidence>
<dbReference type="STRING" id="1121393.SAMN02745216_04025"/>
<protein>
    <recommendedName>
        <fullName evidence="4 5">Flagellar hook-basal body complex protein FliE</fullName>
    </recommendedName>
</protein>
<evidence type="ECO:0000256" key="5">
    <source>
        <dbReference type="NCBIfam" id="TIGR00205"/>
    </source>
</evidence>
<dbReference type="PANTHER" id="PTHR34653">
    <property type="match status" value="1"/>
</dbReference>
<dbReference type="GO" id="GO:0071973">
    <property type="term" value="P:bacterial-type flagellum-dependent cell motility"/>
    <property type="evidence" value="ECO:0007669"/>
    <property type="project" value="InterPro"/>
</dbReference>
<dbReference type="AlphaFoldDB" id="A0A1M6V383"/>
<dbReference type="PANTHER" id="PTHR34653:SF1">
    <property type="entry name" value="FLAGELLAR HOOK-BASAL BODY COMPLEX PROTEIN FLIE"/>
    <property type="match status" value="1"/>
</dbReference>
<dbReference type="HAMAP" id="MF_00724">
    <property type="entry name" value="FliE"/>
    <property type="match status" value="1"/>
</dbReference>
<evidence type="ECO:0000256" key="2">
    <source>
        <dbReference type="ARBA" id="ARBA00009272"/>
    </source>
</evidence>
<dbReference type="Pfam" id="PF02049">
    <property type="entry name" value="FliE"/>
    <property type="match status" value="1"/>
</dbReference>
<dbReference type="GO" id="GO:0009425">
    <property type="term" value="C:bacterial-type flagellum basal body"/>
    <property type="evidence" value="ECO:0007669"/>
    <property type="project" value="UniProtKB-SubCell"/>
</dbReference>
<evidence type="ECO:0000256" key="1">
    <source>
        <dbReference type="ARBA" id="ARBA00004117"/>
    </source>
</evidence>